<organism evidence="2">
    <name type="scientific">Opuntia streptacantha</name>
    <name type="common">Prickly pear cactus</name>
    <name type="synonym">Opuntia cardona</name>
    <dbReference type="NCBI Taxonomy" id="393608"/>
    <lineage>
        <taxon>Eukaryota</taxon>
        <taxon>Viridiplantae</taxon>
        <taxon>Streptophyta</taxon>
        <taxon>Embryophyta</taxon>
        <taxon>Tracheophyta</taxon>
        <taxon>Spermatophyta</taxon>
        <taxon>Magnoliopsida</taxon>
        <taxon>eudicotyledons</taxon>
        <taxon>Gunneridae</taxon>
        <taxon>Pentapetalae</taxon>
        <taxon>Caryophyllales</taxon>
        <taxon>Cactineae</taxon>
        <taxon>Cactaceae</taxon>
        <taxon>Opuntioideae</taxon>
        <taxon>Opuntia</taxon>
    </lineage>
</organism>
<sequence>MWLALLGKLNTKEMLYKKGLLSANQTSCTFCGSHSESLDHVLLHCPFSWRVWNSIADDLGQKLVSHSTFKQFYNACLSVQWRSKGLKKIWISTLFAVSWRLWMVRNELIFQRKELNLAEVCHSIRWRVAEWTRAWKDQPPYKVDDLARNFSTIPAIMQ</sequence>
<name>A0A7C8ZCY6_OPUST</name>
<protein>
    <recommendedName>
        <fullName evidence="1">Reverse transcriptase zinc-binding domain-containing protein</fullName>
    </recommendedName>
</protein>
<reference evidence="2" key="2">
    <citation type="submission" date="2020-07" db="EMBL/GenBank/DDBJ databases">
        <authorList>
            <person name="Vera ALvarez R."/>
            <person name="Arias-Moreno D.M."/>
            <person name="Jimenez-Jacinto V."/>
            <person name="Jimenez-Bremont J.F."/>
            <person name="Swaminathan K."/>
            <person name="Moose S.P."/>
            <person name="Guerrero-Gonzalez M.L."/>
            <person name="Marino-Ramirez L."/>
            <person name="Landsman D."/>
            <person name="Rodriguez-Kessler M."/>
            <person name="Delgado-Sanchez P."/>
        </authorList>
    </citation>
    <scope>NUCLEOTIDE SEQUENCE</scope>
    <source>
        <tissue evidence="2">Cladode</tissue>
    </source>
</reference>
<evidence type="ECO:0000259" key="1">
    <source>
        <dbReference type="Pfam" id="PF13966"/>
    </source>
</evidence>
<dbReference type="AlphaFoldDB" id="A0A7C8ZCY6"/>
<reference evidence="2" key="1">
    <citation type="journal article" date="2013" name="J. Plant Res.">
        <title>Effect of fungi and light on seed germination of three Opuntia species from semiarid lands of central Mexico.</title>
        <authorList>
            <person name="Delgado-Sanchez P."/>
            <person name="Jimenez-Bremont J.F."/>
            <person name="Guerrero-Gonzalez Mde L."/>
            <person name="Flores J."/>
        </authorList>
    </citation>
    <scope>NUCLEOTIDE SEQUENCE</scope>
    <source>
        <tissue evidence="2">Cladode</tissue>
    </source>
</reference>
<dbReference type="EMBL" id="GISG01117621">
    <property type="protein sequence ID" value="MBA4640154.1"/>
    <property type="molecule type" value="Transcribed_RNA"/>
</dbReference>
<proteinExistence type="predicted"/>
<dbReference type="Pfam" id="PF13966">
    <property type="entry name" value="zf-RVT"/>
    <property type="match status" value="1"/>
</dbReference>
<feature type="domain" description="Reverse transcriptase zinc-binding" evidence="1">
    <location>
        <begin position="1"/>
        <end position="52"/>
    </location>
</feature>
<evidence type="ECO:0000313" key="2">
    <source>
        <dbReference type="EMBL" id="MBA4640154.1"/>
    </source>
</evidence>
<dbReference type="InterPro" id="IPR026960">
    <property type="entry name" value="RVT-Znf"/>
</dbReference>
<accession>A0A7C8ZCY6</accession>